<keyword evidence="8 16" id="KW-0067">ATP-binding</keyword>
<reference evidence="20" key="1">
    <citation type="submission" date="2016-10" db="EMBL/GenBank/DDBJ databases">
        <authorList>
            <person name="Varghese N."/>
            <person name="Submissions S."/>
        </authorList>
    </citation>
    <scope>NUCLEOTIDE SEQUENCE [LARGE SCALE GENOMIC DNA]</scope>
    <source>
        <strain evidence="20">DSM 24740</strain>
    </source>
</reference>
<feature type="binding site" evidence="15">
    <location>
        <position position="289"/>
    </location>
    <ligand>
        <name>L-serine</name>
        <dbReference type="ChEBI" id="CHEBI:33384"/>
    </ligand>
</feature>
<dbReference type="GO" id="GO:0006434">
    <property type="term" value="P:seryl-tRNA aminoacylation"/>
    <property type="evidence" value="ECO:0007669"/>
    <property type="project" value="UniProtKB-UniRule"/>
</dbReference>
<keyword evidence="5" id="KW-0963">Cytoplasm</keyword>
<comment type="catalytic activity">
    <reaction evidence="13">
        <text>tRNA(Ser) + L-serine + ATP = L-seryl-tRNA(Ser) + AMP + diphosphate + H(+)</text>
        <dbReference type="Rhea" id="RHEA:12292"/>
        <dbReference type="Rhea" id="RHEA-COMP:9669"/>
        <dbReference type="Rhea" id="RHEA-COMP:9703"/>
        <dbReference type="ChEBI" id="CHEBI:15378"/>
        <dbReference type="ChEBI" id="CHEBI:30616"/>
        <dbReference type="ChEBI" id="CHEBI:33019"/>
        <dbReference type="ChEBI" id="CHEBI:33384"/>
        <dbReference type="ChEBI" id="CHEBI:78442"/>
        <dbReference type="ChEBI" id="CHEBI:78533"/>
        <dbReference type="ChEBI" id="CHEBI:456215"/>
        <dbReference type="EC" id="6.1.1.11"/>
    </reaction>
</comment>
<keyword evidence="6" id="KW-0436">Ligase</keyword>
<evidence type="ECO:0000256" key="8">
    <source>
        <dbReference type="ARBA" id="ARBA00022840"/>
    </source>
</evidence>
<dbReference type="PIRSF" id="PIRSF001529">
    <property type="entry name" value="Ser-tRNA-synth_IIa"/>
    <property type="match status" value="1"/>
</dbReference>
<dbReference type="OrthoDB" id="9804647at2"/>
<protein>
    <recommendedName>
        <fullName evidence="11 14">Serine--tRNA ligase</fullName>
        <ecNumber evidence="4 14">6.1.1.11</ecNumber>
    </recommendedName>
</protein>
<dbReference type="InterPro" id="IPR042103">
    <property type="entry name" value="SerRS_1_N_sf"/>
</dbReference>
<evidence type="ECO:0000256" key="10">
    <source>
        <dbReference type="ARBA" id="ARBA00023146"/>
    </source>
</evidence>
<keyword evidence="10 19" id="KW-0030">Aminoacyl-tRNA synthetase</keyword>
<evidence type="ECO:0000256" key="13">
    <source>
        <dbReference type="ARBA" id="ARBA00048823"/>
    </source>
</evidence>
<feature type="binding site" evidence="15">
    <location>
        <position position="235"/>
    </location>
    <ligand>
        <name>L-serine</name>
        <dbReference type="ChEBI" id="CHEBI:33384"/>
    </ligand>
</feature>
<dbReference type="AlphaFoldDB" id="A0A1H9JHX6"/>
<dbReference type="RefSeq" id="WP_090170115.1">
    <property type="nucleotide sequence ID" value="NZ_FOFB01000017.1"/>
</dbReference>
<evidence type="ECO:0000256" key="4">
    <source>
        <dbReference type="ARBA" id="ARBA00012840"/>
    </source>
</evidence>
<dbReference type="InterPro" id="IPR002317">
    <property type="entry name" value="Ser-tRNA-ligase_type_1"/>
</dbReference>
<evidence type="ECO:0000256" key="3">
    <source>
        <dbReference type="ARBA" id="ARBA00010728"/>
    </source>
</evidence>
<dbReference type="SUPFAM" id="SSF55681">
    <property type="entry name" value="Class II aaRS and biotin synthetases"/>
    <property type="match status" value="1"/>
</dbReference>
<comment type="similarity">
    <text evidence="3">Belongs to the class-II aminoacyl-tRNA synthetase family. Type-1 seryl-tRNA synthetase subfamily.</text>
</comment>
<evidence type="ECO:0000256" key="5">
    <source>
        <dbReference type="ARBA" id="ARBA00022490"/>
    </source>
</evidence>
<evidence type="ECO:0000256" key="1">
    <source>
        <dbReference type="ARBA" id="ARBA00004496"/>
    </source>
</evidence>
<dbReference type="Gene3D" id="1.10.287.40">
    <property type="entry name" value="Serine-tRNA synthetase, tRNA binding domain"/>
    <property type="match status" value="1"/>
</dbReference>
<dbReference type="Pfam" id="PF00587">
    <property type="entry name" value="tRNA-synt_2b"/>
    <property type="match status" value="1"/>
</dbReference>
<evidence type="ECO:0000256" key="6">
    <source>
        <dbReference type="ARBA" id="ARBA00022598"/>
    </source>
</evidence>
<dbReference type="Pfam" id="PF02403">
    <property type="entry name" value="Seryl_tRNA_N"/>
    <property type="match status" value="1"/>
</dbReference>
<accession>A0A1H9JHX6</accession>
<evidence type="ECO:0000313" key="19">
    <source>
        <dbReference type="EMBL" id="SEQ86420.1"/>
    </source>
</evidence>
<evidence type="ECO:0000256" key="14">
    <source>
        <dbReference type="NCBIfam" id="TIGR00414"/>
    </source>
</evidence>
<dbReference type="Gene3D" id="3.30.930.10">
    <property type="entry name" value="Bira Bifunctional Protein, Domain 2"/>
    <property type="match status" value="1"/>
</dbReference>
<evidence type="ECO:0000256" key="7">
    <source>
        <dbReference type="ARBA" id="ARBA00022741"/>
    </source>
</evidence>
<dbReference type="InterPro" id="IPR010978">
    <property type="entry name" value="tRNA-bd_arm"/>
</dbReference>
<evidence type="ECO:0000256" key="17">
    <source>
        <dbReference type="SAM" id="Coils"/>
    </source>
</evidence>
<dbReference type="PROSITE" id="PS50862">
    <property type="entry name" value="AA_TRNA_LIGASE_II"/>
    <property type="match status" value="1"/>
</dbReference>
<keyword evidence="9" id="KW-0648">Protein biosynthesis</keyword>
<feature type="binding site" evidence="15">
    <location>
        <position position="266"/>
    </location>
    <ligand>
        <name>L-serine</name>
        <dbReference type="ChEBI" id="CHEBI:33384"/>
    </ligand>
</feature>
<dbReference type="EMBL" id="FOFB01000017">
    <property type="protein sequence ID" value="SEQ86420.1"/>
    <property type="molecule type" value="Genomic_DNA"/>
</dbReference>
<dbReference type="PRINTS" id="PR00981">
    <property type="entry name" value="TRNASYNTHSER"/>
</dbReference>
<dbReference type="PANTHER" id="PTHR43697">
    <property type="entry name" value="SERYL-TRNA SYNTHETASE"/>
    <property type="match status" value="1"/>
</dbReference>
<evidence type="ECO:0000256" key="16">
    <source>
        <dbReference type="PIRSR" id="PIRSR001529-2"/>
    </source>
</evidence>
<dbReference type="InterPro" id="IPR015866">
    <property type="entry name" value="Ser-tRNA-synth_1_N"/>
</dbReference>
<dbReference type="InterPro" id="IPR002314">
    <property type="entry name" value="aa-tRNA-synt_IIb"/>
</dbReference>
<evidence type="ECO:0000256" key="9">
    <source>
        <dbReference type="ARBA" id="ARBA00022917"/>
    </source>
</evidence>
<dbReference type="InterPro" id="IPR045864">
    <property type="entry name" value="aa-tRNA-synth_II/BPL/LPL"/>
</dbReference>
<comment type="catalytic activity">
    <reaction evidence="12">
        <text>tRNA(Sec) + L-serine + ATP = L-seryl-tRNA(Sec) + AMP + diphosphate + H(+)</text>
        <dbReference type="Rhea" id="RHEA:42580"/>
        <dbReference type="Rhea" id="RHEA-COMP:9742"/>
        <dbReference type="Rhea" id="RHEA-COMP:10128"/>
        <dbReference type="ChEBI" id="CHEBI:15378"/>
        <dbReference type="ChEBI" id="CHEBI:30616"/>
        <dbReference type="ChEBI" id="CHEBI:33019"/>
        <dbReference type="ChEBI" id="CHEBI:33384"/>
        <dbReference type="ChEBI" id="CHEBI:78442"/>
        <dbReference type="ChEBI" id="CHEBI:78533"/>
        <dbReference type="ChEBI" id="CHEBI:456215"/>
        <dbReference type="EC" id="6.1.1.11"/>
    </reaction>
</comment>
<proteinExistence type="inferred from homology"/>
<dbReference type="NCBIfam" id="TIGR00414">
    <property type="entry name" value="serS"/>
    <property type="match status" value="1"/>
</dbReference>
<feature type="binding site" evidence="16">
    <location>
        <begin position="266"/>
        <end position="268"/>
    </location>
    <ligand>
        <name>ATP</name>
        <dbReference type="ChEBI" id="CHEBI:30616"/>
    </ligand>
</feature>
<evidence type="ECO:0000256" key="15">
    <source>
        <dbReference type="PIRSR" id="PIRSR001529-1"/>
    </source>
</evidence>
<sequence length="427" mass="47637">MLLLQTLRDEKDRVLTGLAKRQVADAEATIDRIIALDDRRKATQTSNDEKLAERNTISRQVGELMKAGKREEGAALRDRVNEIKEGIAAGEAELNQIKEELEEALLTLPNVPHPLVPAGVTEDDNEVFRPFAGELPVLPDTAKPHWELAEEYKIFDLELGVKTTGAGFPVFTGQGARLARGLVNFFLDRNTAAGYTEFQPPLLVNEATARATGQLPDKEGQMYHCTQDDFYLIPTAEVPLTNLYRDVILDPEELPIKLTGYTPCFRREAGSYGAHVRGLNRVHQFDKVEVVQLAHPEKSYEILDEMVAHIGGLLDELGLPFRILRLCGGDLGFTSAMTFDFEVWSAAQKRWLEVSSVSCFETFQSNRLKLRYRGENGNELAHTLNGSALALPRIIAALLENNQTDEGITLPEVLHSYLGMTKLEKKQ</sequence>
<evidence type="ECO:0000256" key="11">
    <source>
        <dbReference type="ARBA" id="ARBA00039158"/>
    </source>
</evidence>
<feature type="binding site" evidence="16">
    <location>
        <begin position="353"/>
        <end position="356"/>
    </location>
    <ligand>
        <name>ATP</name>
        <dbReference type="ChEBI" id="CHEBI:30616"/>
    </ligand>
</feature>
<dbReference type="Proteomes" id="UP000199021">
    <property type="component" value="Unassembled WGS sequence"/>
</dbReference>
<evidence type="ECO:0000313" key="20">
    <source>
        <dbReference type="Proteomes" id="UP000199021"/>
    </source>
</evidence>
<dbReference type="GO" id="GO:0004828">
    <property type="term" value="F:serine-tRNA ligase activity"/>
    <property type="evidence" value="ECO:0007669"/>
    <property type="project" value="UniProtKB-UniRule"/>
</dbReference>
<feature type="coiled-coil region" evidence="17">
    <location>
        <begin position="80"/>
        <end position="107"/>
    </location>
</feature>
<dbReference type="STRING" id="478744.SAMN05444359_11779"/>
<dbReference type="SUPFAM" id="SSF46589">
    <property type="entry name" value="tRNA-binding arm"/>
    <property type="match status" value="1"/>
</dbReference>
<dbReference type="PANTHER" id="PTHR43697:SF1">
    <property type="entry name" value="SERINE--TRNA LIGASE"/>
    <property type="match status" value="1"/>
</dbReference>
<feature type="domain" description="Aminoacyl-transfer RNA synthetases class-II family profile" evidence="18">
    <location>
        <begin position="177"/>
        <end position="411"/>
    </location>
</feature>
<comment type="subcellular location">
    <subcellularLocation>
        <location evidence="1">Cytoplasm</location>
    </subcellularLocation>
</comment>
<feature type="binding site" evidence="15">
    <location>
        <position position="385"/>
    </location>
    <ligand>
        <name>L-serine</name>
        <dbReference type="ChEBI" id="CHEBI:33384"/>
    </ligand>
</feature>
<feature type="binding site" evidence="16">
    <location>
        <begin position="282"/>
        <end position="285"/>
    </location>
    <ligand>
        <name>ATP</name>
        <dbReference type="ChEBI" id="CHEBI:30616"/>
    </ligand>
</feature>
<keyword evidence="20" id="KW-1185">Reference proteome</keyword>
<name>A0A1H9JHX6_9BACT</name>
<organism evidence="19 20">
    <name type="scientific">Neolewinella agarilytica</name>
    <dbReference type="NCBI Taxonomy" id="478744"/>
    <lineage>
        <taxon>Bacteria</taxon>
        <taxon>Pseudomonadati</taxon>
        <taxon>Bacteroidota</taxon>
        <taxon>Saprospiria</taxon>
        <taxon>Saprospirales</taxon>
        <taxon>Lewinellaceae</taxon>
        <taxon>Neolewinella</taxon>
    </lineage>
</organism>
<dbReference type="InParanoid" id="A0A1H9JHX6"/>
<dbReference type="FunCoup" id="A0A1H9JHX6">
    <property type="interactions" value="490"/>
</dbReference>
<comment type="pathway">
    <text evidence="2">Aminoacyl-tRNA biosynthesis; selenocysteinyl-tRNA(Sec) biosynthesis; L-seryl-tRNA(Sec) from L-serine and tRNA(Sec): step 1/1.</text>
</comment>
<gene>
    <name evidence="19" type="ORF">SAMN05444359_11779</name>
</gene>
<keyword evidence="17" id="KW-0175">Coiled coil</keyword>
<evidence type="ECO:0000259" key="18">
    <source>
        <dbReference type="PROSITE" id="PS50862"/>
    </source>
</evidence>
<dbReference type="GO" id="GO:0005737">
    <property type="term" value="C:cytoplasm"/>
    <property type="evidence" value="ECO:0007669"/>
    <property type="project" value="UniProtKB-SubCell"/>
</dbReference>
<evidence type="ECO:0000256" key="2">
    <source>
        <dbReference type="ARBA" id="ARBA00005045"/>
    </source>
</evidence>
<dbReference type="EC" id="6.1.1.11" evidence="4 14"/>
<keyword evidence="7" id="KW-0547">Nucleotide-binding</keyword>
<dbReference type="GO" id="GO:0005524">
    <property type="term" value="F:ATP binding"/>
    <property type="evidence" value="ECO:0007669"/>
    <property type="project" value="UniProtKB-KW"/>
</dbReference>
<dbReference type="InterPro" id="IPR006195">
    <property type="entry name" value="aa-tRNA-synth_II"/>
</dbReference>
<evidence type="ECO:0000256" key="12">
    <source>
        <dbReference type="ARBA" id="ARBA00047929"/>
    </source>
</evidence>